<proteinExistence type="predicted"/>
<organism evidence="1">
    <name type="scientific">uncultured Gemmatimonadota bacterium</name>
    <dbReference type="NCBI Taxonomy" id="203437"/>
    <lineage>
        <taxon>Bacteria</taxon>
        <taxon>Pseudomonadati</taxon>
        <taxon>Gemmatimonadota</taxon>
        <taxon>environmental samples</taxon>
    </lineage>
</organism>
<dbReference type="EMBL" id="CADCTW010000097">
    <property type="protein sequence ID" value="CAA9323754.1"/>
    <property type="molecule type" value="Genomic_DNA"/>
</dbReference>
<name>A0A6J4L4K5_9BACT</name>
<reference evidence="1" key="1">
    <citation type="submission" date="2020-02" db="EMBL/GenBank/DDBJ databases">
        <authorList>
            <person name="Meier V. D."/>
        </authorList>
    </citation>
    <scope>NUCLEOTIDE SEQUENCE</scope>
    <source>
        <strain evidence="1">AVDCRST_MAG68</strain>
    </source>
</reference>
<evidence type="ECO:0008006" key="2">
    <source>
        <dbReference type="Google" id="ProtNLM"/>
    </source>
</evidence>
<dbReference type="AlphaFoldDB" id="A0A6J4L4K5"/>
<protein>
    <recommendedName>
        <fullName evidence="2">Transposase IS30-like HTH domain-containing protein</fullName>
    </recommendedName>
</protein>
<evidence type="ECO:0000313" key="1">
    <source>
        <dbReference type="EMBL" id="CAA9323754.1"/>
    </source>
</evidence>
<gene>
    <name evidence="1" type="ORF">AVDCRST_MAG68-2116</name>
</gene>
<sequence>MPAASCPRCRARDRRELIQSLWLAGHSSRVIATALGWSDTRLSVEMARMRRLGWVLPHRYTRERIAASKRGREMAA</sequence>
<accession>A0A6J4L4K5</accession>